<keyword evidence="1" id="KW-0812">Transmembrane</keyword>
<dbReference type="InterPro" id="IPR005182">
    <property type="entry name" value="YdbS-like_PH"/>
</dbReference>
<feature type="transmembrane region" description="Helical" evidence="1">
    <location>
        <begin position="78"/>
        <end position="96"/>
    </location>
</feature>
<evidence type="ECO:0000313" key="3">
    <source>
        <dbReference type="EMBL" id="ALN55722.1"/>
    </source>
</evidence>
<reference evidence="3 4" key="1">
    <citation type="submission" date="2015-11" db="EMBL/GenBank/DDBJ databases">
        <title>Genome sequences of Lysobacter enzymogenes strain C3 and Lysobacter antibioticus ATCC 29479.</title>
        <authorList>
            <person name="Kobayashi D.Y."/>
        </authorList>
    </citation>
    <scope>NUCLEOTIDE SEQUENCE [LARGE SCALE GENOMIC DNA]</scope>
    <source>
        <strain evidence="3 4">C3</strain>
    </source>
</reference>
<evidence type="ECO:0000259" key="2">
    <source>
        <dbReference type="Pfam" id="PF03703"/>
    </source>
</evidence>
<dbReference type="STRING" id="69.GLE_0364"/>
<dbReference type="EMBL" id="CP013140">
    <property type="protein sequence ID" value="ALN55722.1"/>
    <property type="molecule type" value="Genomic_DNA"/>
</dbReference>
<protein>
    <submittedName>
        <fullName evidence="3">Bacterial membrane flanked domain</fullName>
    </submittedName>
</protein>
<evidence type="ECO:0000256" key="1">
    <source>
        <dbReference type="SAM" id="Phobius"/>
    </source>
</evidence>
<feature type="transmembrane region" description="Helical" evidence="1">
    <location>
        <begin position="257"/>
        <end position="283"/>
    </location>
</feature>
<feature type="domain" description="YdbS-like PH" evidence="2">
    <location>
        <begin position="95"/>
        <end position="172"/>
    </location>
</feature>
<feature type="transmembrane region" description="Helical" evidence="1">
    <location>
        <begin position="49"/>
        <end position="71"/>
    </location>
</feature>
<dbReference type="PANTHER" id="PTHR34473:SF2">
    <property type="entry name" value="UPF0699 TRANSMEMBRANE PROTEIN YDBT"/>
    <property type="match status" value="1"/>
</dbReference>
<organism evidence="3 4">
    <name type="scientific">Lysobacter enzymogenes</name>
    <dbReference type="NCBI Taxonomy" id="69"/>
    <lineage>
        <taxon>Bacteria</taxon>
        <taxon>Pseudomonadati</taxon>
        <taxon>Pseudomonadota</taxon>
        <taxon>Gammaproteobacteria</taxon>
        <taxon>Lysobacterales</taxon>
        <taxon>Lysobacteraceae</taxon>
        <taxon>Lysobacter</taxon>
    </lineage>
</organism>
<dbReference type="Pfam" id="PF03703">
    <property type="entry name" value="bPH_2"/>
    <property type="match status" value="3"/>
</dbReference>
<proteinExistence type="predicted"/>
<keyword evidence="1" id="KW-0472">Membrane</keyword>
<dbReference type="Proteomes" id="UP000061569">
    <property type="component" value="Chromosome"/>
</dbReference>
<sequence length="525" mass="58176">MSAPGPVSASAERSAAVAAADAAAPTMPADAAGAAGEPVADRRLHPMSWLFVLIQHLKQFIVPLLILVFAGRGDRNELYSLIGVGLLVLAALWRYFTYRYGVGPNGLVVRSGLLNRSLRVIPFVRIQNVAVHQTVLHRVFGVAEVRMESAAGKEPEAQMRVLTLADAMALETLVRRRGADPAQAVEERADSLLRLSPAEVLRLGLVSNGGLVLVGAGIAAALQTVPDFNGRVPERVLRGGMHWLFGRVEGYHLDAGGYALLAAATIALVAVALKTLSVTLALLRYYGFDLSEQGRRLTAERGLLARWRTTVPRRRIQAWTLEEGVLHRLLKRRRLAVDTVGADEHDEGRALKELAPIASPQTCDRLIAHLLPHARWDALEWRALPNAAWWRLFLPDVPWTVLAAFALYWHLGSWSLLALLWLPWSAFKAQRRARRMGYAMNAELVAVREGWWRRHWRFAELDKLQALQLTRSPLDRRCGTATLWLDTAGAGALSPPLRIRFLPADEARRLYDRLAGALAGRPLRW</sequence>
<feature type="transmembrane region" description="Helical" evidence="1">
    <location>
        <begin position="200"/>
        <end position="222"/>
    </location>
</feature>
<gene>
    <name evidence="3" type="ORF">GLE_0364</name>
</gene>
<dbReference type="AlphaFoldDB" id="A0A0S2DB30"/>
<dbReference type="PATRIC" id="fig|69.6.peg.361"/>
<evidence type="ECO:0000313" key="4">
    <source>
        <dbReference type="Proteomes" id="UP000061569"/>
    </source>
</evidence>
<keyword evidence="1" id="KW-1133">Transmembrane helix</keyword>
<dbReference type="PIRSF" id="PIRSF026631">
    <property type="entry name" value="UCP026631"/>
    <property type="match status" value="1"/>
</dbReference>
<feature type="transmembrane region" description="Helical" evidence="1">
    <location>
        <begin position="399"/>
        <end position="422"/>
    </location>
</feature>
<accession>A0A0S2DB30</accession>
<feature type="domain" description="YdbS-like PH" evidence="2">
    <location>
        <begin position="434"/>
        <end position="514"/>
    </location>
</feature>
<feature type="domain" description="YdbS-like PH" evidence="2">
    <location>
        <begin position="287"/>
        <end position="344"/>
    </location>
</feature>
<dbReference type="PANTHER" id="PTHR34473">
    <property type="entry name" value="UPF0699 TRANSMEMBRANE PROTEIN YDBS"/>
    <property type="match status" value="1"/>
</dbReference>
<dbReference type="KEGG" id="lez:GLE_0364"/>
<dbReference type="InterPro" id="IPR014529">
    <property type="entry name" value="UCP026631"/>
</dbReference>
<name>A0A0S2DB30_LYSEN</name>